<keyword evidence="1" id="KW-0472">Membrane</keyword>
<dbReference type="GeneID" id="95605098"/>
<evidence type="ECO:0000313" key="3">
    <source>
        <dbReference type="Proteomes" id="UP001164506"/>
    </source>
</evidence>
<dbReference type="Gene3D" id="1.10.101.10">
    <property type="entry name" value="PGBD-like superfamily/PGBD"/>
    <property type="match status" value="1"/>
</dbReference>
<name>A0ABY6RA58_9ACTN</name>
<gene>
    <name evidence="2" type="ORF">LDH80_36710</name>
</gene>
<keyword evidence="3" id="KW-1185">Reference proteome</keyword>
<proteinExistence type="predicted"/>
<organism evidence="2 3">
    <name type="scientific">Streptomyces tanashiensis</name>
    <dbReference type="NCBI Taxonomy" id="67367"/>
    <lineage>
        <taxon>Bacteria</taxon>
        <taxon>Bacillati</taxon>
        <taxon>Actinomycetota</taxon>
        <taxon>Actinomycetes</taxon>
        <taxon>Kitasatosporales</taxon>
        <taxon>Streptomycetaceae</taxon>
        <taxon>Streptomyces</taxon>
    </lineage>
</organism>
<evidence type="ECO:0000256" key="1">
    <source>
        <dbReference type="SAM" id="Phobius"/>
    </source>
</evidence>
<dbReference type="InterPro" id="IPR036366">
    <property type="entry name" value="PGBDSf"/>
</dbReference>
<feature type="transmembrane region" description="Helical" evidence="1">
    <location>
        <begin position="221"/>
        <end position="254"/>
    </location>
</feature>
<reference evidence="2" key="1">
    <citation type="submission" date="2021-09" db="EMBL/GenBank/DDBJ databases">
        <title>Complete genome sequence and metabolic characterization of Streptomyces tanashiensis DSM 731 the producer of antibacterial Kalafungin and diverse secondary metabolites.</title>
        <authorList>
            <person name="Abbasi M.N."/>
            <person name="Anwar M.N."/>
            <person name="Alam K."/>
            <person name="Shoaib M."/>
            <person name="Lin Z."/>
            <person name="Hayat M."/>
            <person name="Ali M.I."/>
            <person name="Malik H.M.T."/>
            <person name="Ahmed I."/>
            <person name="Li A."/>
            <person name="Hailong Wang H."/>
            <person name="Zhang Y."/>
        </authorList>
    </citation>
    <scope>NUCLEOTIDE SEQUENCE</scope>
    <source>
        <strain evidence="2">Kala</strain>
    </source>
</reference>
<sequence>MAKFCTTPRAAGAPRWAAAKVGNVVEWVVRLDYCFDKGGCNPYQRGGTGTDFFDERSDTTRCRFLASFLAVRQQLDPADEGFISGSCEARKKPVDAGDDENERFAVPDIITHEPGVRMEFYEIKPNSFEGREAARAKVETFLSLVDFLAVDRPNFQKYEKGTQFSPDRTITFYQRNYLGIVPCKVSLHYRRATEPEISEGVIVYEICVEVDGELLEALAKAILVSAIIAALAALAAAAIVIFGGGVLGPAVLVLNSPMGGSIGPDGTNDPQDVRYVQALVNDWRATTGGSLVAIDGAFSEETAGALSDFQSAAGLEDTAGSLAPGDATETELASTHLNNLMAAADLSEFQPDGLGDVVFGPDPDGVDPELEEEQDLQTAFNAFVQQYLQDLRNVV</sequence>
<keyword evidence="1" id="KW-0812">Transmembrane</keyword>
<keyword evidence="1" id="KW-1133">Transmembrane helix</keyword>
<dbReference type="EMBL" id="CP084204">
    <property type="protein sequence ID" value="UZX25899.1"/>
    <property type="molecule type" value="Genomic_DNA"/>
</dbReference>
<evidence type="ECO:0000313" key="2">
    <source>
        <dbReference type="EMBL" id="UZX25899.1"/>
    </source>
</evidence>
<protein>
    <submittedName>
        <fullName evidence="2">Peptidoglycan-binding protein</fullName>
    </submittedName>
</protein>
<accession>A0ABY6RA58</accession>
<dbReference type="RefSeq" id="WP_190102055.1">
    <property type="nucleotide sequence ID" value="NZ_BMUH01000002.1"/>
</dbReference>
<dbReference type="Proteomes" id="UP001164506">
    <property type="component" value="Chromosome"/>
</dbReference>